<dbReference type="SUPFAM" id="SSF48452">
    <property type="entry name" value="TPR-like"/>
    <property type="match status" value="1"/>
</dbReference>
<feature type="signal peptide" evidence="2">
    <location>
        <begin position="1"/>
        <end position="24"/>
    </location>
</feature>
<accession>A0ABT5KY01</accession>
<evidence type="ECO:0000256" key="2">
    <source>
        <dbReference type="SAM" id="SignalP"/>
    </source>
</evidence>
<gene>
    <name evidence="3" type="ORF">OIK42_01955</name>
</gene>
<evidence type="ECO:0000313" key="4">
    <source>
        <dbReference type="Proteomes" id="UP001218788"/>
    </source>
</evidence>
<dbReference type="Gene3D" id="1.25.40.10">
    <property type="entry name" value="Tetratricopeptide repeat domain"/>
    <property type="match status" value="2"/>
</dbReference>
<keyword evidence="4" id="KW-1185">Reference proteome</keyword>
<dbReference type="InterPro" id="IPR011990">
    <property type="entry name" value="TPR-like_helical_dom_sf"/>
</dbReference>
<feature type="chain" id="PRO_5045683529" evidence="2">
    <location>
        <begin position="25"/>
        <end position="296"/>
    </location>
</feature>
<feature type="repeat" description="TPR" evidence="1">
    <location>
        <begin position="173"/>
        <end position="206"/>
    </location>
</feature>
<sequence length="296" mass="32843">MCHQRLIILLCCALLICLPVFANADINMQLAEVTKRMAGDLDEAEELIEEVMASYPDNAAAHFLCGQIMGQQASNAIFSAMSYAGKSLDCFKKAVELAPENTDYRLGLMIYYLSAPGIAGGDTDLAWEHASAIEDLDALAGIRAKLRFYRQTENEQGYSELLHGAQRAYADHAEFHYLLGLHLQQQEQFAPALEAFNQAVAANIDEEQHFHLSALYQIGRNAVFSEQFTEQGTAALQRFIDIGPDKPNLPTVPWAHFRLAQLYKHSNNLEALTHHLALAKTSADDTLQKSIKAAFD</sequence>
<dbReference type="PROSITE" id="PS50005">
    <property type="entry name" value="TPR"/>
    <property type="match status" value="1"/>
</dbReference>
<dbReference type="Proteomes" id="UP001218788">
    <property type="component" value="Unassembled WGS sequence"/>
</dbReference>
<dbReference type="RefSeq" id="WP_273637920.1">
    <property type="nucleotide sequence ID" value="NZ_JAQQXP010000001.1"/>
</dbReference>
<dbReference type="EMBL" id="JAQQXP010000001">
    <property type="protein sequence ID" value="MDC8829517.1"/>
    <property type="molecule type" value="Genomic_DNA"/>
</dbReference>
<protein>
    <submittedName>
        <fullName evidence="3">Tetratricopeptide repeat protein</fullName>
    </submittedName>
</protein>
<evidence type="ECO:0000313" key="3">
    <source>
        <dbReference type="EMBL" id="MDC8829517.1"/>
    </source>
</evidence>
<keyword evidence="2" id="KW-0732">Signal</keyword>
<comment type="caution">
    <text evidence="3">The sequence shown here is derived from an EMBL/GenBank/DDBJ whole genome shotgun (WGS) entry which is preliminary data.</text>
</comment>
<organism evidence="3 4">
    <name type="scientific">Alteromonas gilva</name>
    <dbReference type="NCBI Taxonomy" id="2987522"/>
    <lineage>
        <taxon>Bacteria</taxon>
        <taxon>Pseudomonadati</taxon>
        <taxon>Pseudomonadota</taxon>
        <taxon>Gammaproteobacteria</taxon>
        <taxon>Alteromonadales</taxon>
        <taxon>Alteromonadaceae</taxon>
        <taxon>Alteromonas/Salinimonas group</taxon>
        <taxon>Alteromonas</taxon>
    </lineage>
</organism>
<dbReference type="InterPro" id="IPR019734">
    <property type="entry name" value="TPR_rpt"/>
</dbReference>
<evidence type="ECO:0000256" key="1">
    <source>
        <dbReference type="PROSITE-ProRule" id="PRU00339"/>
    </source>
</evidence>
<proteinExistence type="predicted"/>
<keyword evidence="1" id="KW-0802">TPR repeat</keyword>
<name>A0ABT5KY01_9ALTE</name>
<reference evidence="3 4" key="1">
    <citation type="submission" date="2022-10" db="EMBL/GenBank/DDBJ databases">
        <title>Alteromonas sp. chi3 Genome sequencing.</title>
        <authorList>
            <person name="Park S."/>
        </authorList>
    </citation>
    <scope>NUCLEOTIDE SEQUENCE [LARGE SCALE GENOMIC DNA]</scope>
    <source>
        <strain evidence="4">chi3</strain>
    </source>
</reference>